<dbReference type="GO" id="GO:0005254">
    <property type="term" value="F:chloride channel activity"/>
    <property type="evidence" value="ECO:0007669"/>
    <property type="project" value="TreeGrafter"/>
</dbReference>
<organism evidence="13 14">
    <name type="scientific">Mesorhabditis spiculigera</name>
    <dbReference type="NCBI Taxonomy" id="96644"/>
    <lineage>
        <taxon>Eukaryota</taxon>
        <taxon>Metazoa</taxon>
        <taxon>Ecdysozoa</taxon>
        <taxon>Nematoda</taxon>
        <taxon>Chromadorea</taxon>
        <taxon>Rhabditida</taxon>
        <taxon>Rhabditina</taxon>
        <taxon>Rhabditomorpha</taxon>
        <taxon>Rhabditoidea</taxon>
        <taxon>Rhabditidae</taxon>
        <taxon>Mesorhabditinae</taxon>
        <taxon>Mesorhabditis</taxon>
    </lineage>
</organism>
<dbReference type="GO" id="GO:0005886">
    <property type="term" value="C:plasma membrane"/>
    <property type="evidence" value="ECO:0007669"/>
    <property type="project" value="UniProtKB-SubCell"/>
</dbReference>
<proteinExistence type="inferred from homology"/>
<dbReference type="PANTHER" id="PTHR12308">
    <property type="entry name" value="ANOCTAMIN"/>
    <property type="match status" value="1"/>
</dbReference>
<evidence type="ECO:0000256" key="10">
    <source>
        <dbReference type="RuleBase" id="RU280814"/>
    </source>
</evidence>
<dbReference type="Pfam" id="PF04547">
    <property type="entry name" value="Anoctamin"/>
    <property type="match status" value="1"/>
</dbReference>
<dbReference type="GO" id="GO:0046983">
    <property type="term" value="F:protein dimerization activity"/>
    <property type="evidence" value="ECO:0007669"/>
    <property type="project" value="InterPro"/>
</dbReference>
<dbReference type="GO" id="GO:0005576">
    <property type="term" value="C:extracellular region"/>
    <property type="evidence" value="ECO:0007669"/>
    <property type="project" value="UniProtKB-SubCell"/>
</dbReference>
<dbReference type="EMBL" id="CATQJA010002702">
    <property type="protein sequence ID" value="CAJ0585069.1"/>
    <property type="molecule type" value="Genomic_DNA"/>
</dbReference>
<comment type="subcellular location">
    <subcellularLocation>
        <location evidence="1 10">Membrane</location>
        <topology evidence="1 10">Multi-pass membrane protein</topology>
    </subcellularLocation>
    <subcellularLocation>
        <location evidence="2">Secreted</location>
    </subcellularLocation>
</comment>
<evidence type="ECO:0000256" key="9">
    <source>
        <dbReference type="ARBA" id="ARBA00023136"/>
    </source>
</evidence>
<dbReference type="GO" id="GO:0009986">
    <property type="term" value="C:cell surface"/>
    <property type="evidence" value="ECO:0007669"/>
    <property type="project" value="InterPro"/>
</dbReference>
<evidence type="ECO:0000256" key="8">
    <source>
        <dbReference type="ARBA" id="ARBA00022989"/>
    </source>
</evidence>
<reference evidence="13" key="1">
    <citation type="submission" date="2023-06" db="EMBL/GenBank/DDBJ databases">
        <authorList>
            <person name="Delattre M."/>
        </authorList>
    </citation>
    <scope>NUCLEOTIDE SEQUENCE</scope>
    <source>
        <strain evidence="13">AF72</strain>
    </source>
</reference>
<dbReference type="AlphaFoldDB" id="A0AA36DEZ6"/>
<comment type="caution">
    <text evidence="13">The sequence shown here is derived from an EMBL/GenBank/DDBJ whole genome shotgun (WGS) entry which is preliminary data.</text>
</comment>
<keyword evidence="9 10" id="KW-0472">Membrane</keyword>
<keyword evidence="5" id="KW-0964">Secreted</keyword>
<evidence type="ECO:0000313" key="13">
    <source>
        <dbReference type="EMBL" id="CAJ0585069.1"/>
    </source>
</evidence>
<sequence>MNALSLAVAACLAMATYAEMQNVTVKGVAVCDKKVLHNVLVELYEKDTMNPDDLLAHIHTNANGEFQLYGEHDEAGYIRPYLRVRHNCHAKPNCARIAEYQIPQSALGDVYDMTFLTLDIKVAGETELLEKQAKLMLVKLPVRISDVEEKDSILPQFLQRFLKIFRFFDFNAETKAQLEDPPYFRAPYSAKRRKQFLLGKHPEQLFPNAERCRMVYDLLMRARYDAAQTSIVGILAIFFGLVTMAGDPVSSEICEGKINHKKAYLCDQKSLKSGCDYAKLSYLFDNWSTVIFSVCMSLWATLFLEGWKRYHSAVAHRWGLMDFVCEEKTIRPDFLYRIKTRRYNPITQKEEPYLSVKKKTVNILASGATVLFFIFLVVAFVFGMIVYRVLVRGLLMSTGDSQYGFVLVSVTAATINMVVIVLMSSLYNKLAHRLTVWECPRTQHDFDNQYTFKVFLFQFVNYYSSLFYIAFFKFEPRPDAKSGLSFMLETCNSTGCFMELVIQLAIIMCGKQFISAIMETLGPKIAKEIRKRRLARKGKKTDGDVLSEEKSELRWESDYYLKPVTDQFLFEEYLEMVLQFGFVTLFVAAFPLAPLFALLNNILEIRLDAYKFVAQVQRPLPALAKNIGIWLPILDKISKLSVTINALVIAFTSEFIPRAYYYFTHDKTLKGYVDFSLSNYTIKNMPAEEDRKFFQGKNVTTCSYRGYYNDQLEHNEDWWHILAFRLLFVVIFEHLVYLLKLIIAYLIPDVPAKIVIQQQREKYLARQALIAQGPNV</sequence>
<gene>
    <name evidence="13" type="ORF">MSPICULIGERA_LOCUS23101</name>
</gene>
<evidence type="ECO:0000256" key="5">
    <source>
        <dbReference type="ARBA" id="ARBA00022525"/>
    </source>
</evidence>
<comment type="caution">
    <text evidence="10">Lacks conserved residue(s) required for the propagation of feature annotation.</text>
</comment>
<evidence type="ECO:0000256" key="11">
    <source>
        <dbReference type="SAM" id="SignalP"/>
    </source>
</evidence>
<keyword evidence="14" id="KW-1185">Reference proteome</keyword>
<feature type="transmembrane region" description="Helical" evidence="10">
    <location>
        <begin position="402"/>
        <end position="423"/>
    </location>
</feature>
<feature type="transmembrane region" description="Helical" evidence="10">
    <location>
        <begin position="287"/>
        <end position="307"/>
    </location>
</feature>
<feature type="chain" id="PRO_5041211512" description="Anoctamin" evidence="11">
    <location>
        <begin position="19"/>
        <end position="776"/>
    </location>
</feature>
<dbReference type="Proteomes" id="UP001177023">
    <property type="component" value="Unassembled WGS sequence"/>
</dbReference>
<evidence type="ECO:0000256" key="1">
    <source>
        <dbReference type="ARBA" id="ARBA00004141"/>
    </source>
</evidence>
<comment type="similarity">
    <text evidence="3 10">Belongs to the anoctamin family.</text>
</comment>
<comment type="similarity">
    <text evidence="4">Belongs to the nematode transthyretin-like family.</text>
</comment>
<dbReference type="Pfam" id="PF01060">
    <property type="entry name" value="TTR-52"/>
    <property type="match status" value="1"/>
</dbReference>
<protein>
    <recommendedName>
        <fullName evidence="10">Anoctamin</fullName>
    </recommendedName>
</protein>
<evidence type="ECO:0000259" key="12">
    <source>
        <dbReference type="Pfam" id="PF04547"/>
    </source>
</evidence>
<evidence type="ECO:0000256" key="7">
    <source>
        <dbReference type="ARBA" id="ARBA00022729"/>
    </source>
</evidence>
<accession>A0AA36DEZ6</accession>
<evidence type="ECO:0000256" key="2">
    <source>
        <dbReference type="ARBA" id="ARBA00004613"/>
    </source>
</evidence>
<evidence type="ECO:0000256" key="3">
    <source>
        <dbReference type="ARBA" id="ARBA00009671"/>
    </source>
</evidence>
<feature type="non-terminal residue" evidence="13">
    <location>
        <position position="776"/>
    </location>
</feature>
<dbReference type="Gene3D" id="2.60.40.3330">
    <property type="match status" value="1"/>
</dbReference>
<feature type="signal peptide" evidence="11">
    <location>
        <begin position="1"/>
        <end position="18"/>
    </location>
</feature>
<evidence type="ECO:0000313" key="14">
    <source>
        <dbReference type="Proteomes" id="UP001177023"/>
    </source>
</evidence>
<dbReference type="InterPro" id="IPR001534">
    <property type="entry name" value="Transthyretin-like"/>
</dbReference>
<keyword evidence="7 11" id="KW-0732">Signal</keyword>
<dbReference type="InterPro" id="IPR049452">
    <property type="entry name" value="Anoctamin_TM"/>
</dbReference>
<feature type="transmembrane region" description="Helical" evidence="10">
    <location>
        <begin position="450"/>
        <end position="471"/>
    </location>
</feature>
<keyword evidence="6 10" id="KW-0812">Transmembrane</keyword>
<dbReference type="InterPro" id="IPR038479">
    <property type="entry name" value="Transthyretin-like_sf"/>
</dbReference>
<feature type="transmembrane region" description="Helical" evidence="10">
    <location>
        <begin position="363"/>
        <end position="390"/>
    </location>
</feature>
<evidence type="ECO:0000256" key="4">
    <source>
        <dbReference type="ARBA" id="ARBA00010112"/>
    </source>
</evidence>
<dbReference type="InterPro" id="IPR007632">
    <property type="entry name" value="Anoctamin"/>
</dbReference>
<evidence type="ECO:0000256" key="6">
    <source>
        <dbReference type="ARBA" id="ARBA00022692"/>
    </source>
</evidence>
<feature type="domain" description="Anoctamin transmembrane" evidence="12">
    <location>
        <begin position="230"/>
        <end position="761"/>
    </location>
</feature>
<name>A0AA36DEZ6_9BILA</name>
<keyword evidence="8 10" id="KW-1133">Transmembrane helix</keyword>
<feature type="transmembrane region" description="Helical" evidence="10">
    <location>
        <begin position="576"/>
        <end position="599"/>
    </location>
</feature>
<dbReference type="PANTHER" id="PTHR12308:SF84">
    <property type="entry name" value="ANOCTAMIN"/>
    <property type="match status" value="1"/>
</dbReference>
<feature type="transmembrane region" description="Helical" evidence="10">
    <location>
        <begin position="718"/>
        <end position="739"/>
    </location>
</feature>